<evidence type="ECO:0000313" key="1">
    <source>
        <dbReference type="EMBL" id="UWM55225.1"/>
    </source>
</evidence>
<dbReference type="GeneID" id="74941321"/>
<organism evidence="1 2">
    <name type="scientific">Salinirubellus salinus</name>
    <dbReference type="NCBI Taxonomy" id="1364945"/>
    <lineage>
        <taxon>Archaea</taxon>
        <taxon>Methanobacteriati</taxon>
        <taxon>Methanobacteriota</taxon>
        <taxon>Stenosarchaea group</taxon>
        <taxon>Halobacteria</taxon>
        <taxon>Halobacteriales</taxon>
        <taxon>Natronomonadaceae</taxon>
        <taxon>Salinirubellus</taxon>
    </lineage>
</organism>
<proteinExistence type="predicted"/>
<dbReference type="EMBL" id="CP104003">
    <property type="protein sequence ID" value="UWM55225.1"/>
    <property type="molecule type" value="Genomic_DNA"/>
</dbReference>
<name>A0A9E7R5V0_9EURY</name>
<dbReference type="AlphaFoldDB" id="A0A9E7R5V0"/>
<gene>
    <name evidence="1" type="ORF">N0B31_02825</name>
</gene>
<protein>
    <submittedName>
        <fullName evidence="1">Uncharacterized protein</fullName>
    </submittedName>
</protein>
<sequence length="65" mass="6838">MTCDACGGHTPRRGLCRECARMERAEEAARYGADPEWADCPECGGITSGEGIVCADCRKSGSEGP</sequence>
<dbReference type="Proteomes" id="UP001057580">
    <property type="component" value="Chromosome"/>
</dbReference>
<accession>A0A9E7R5V0</accession>
<keyword evidence="2" id="KW-1185">Reference proteome</keyword>
<evidence type="ECO:0000313" key="2">
    <source>
        <dbReference type="Proteomes" id="UP001057580"/>
    </source>
</evidence>
<reference evidence="1" key="1">
    <citation type="submission" date="2022-09" db="EMBL/GenBank/DDBJ databases">
        <title>Diverse halophilic archaea isolated from saline environments.</title>
        <authorList>
            <person name="Cui H.-L."/>
        </authorList>
    </citation>
    <scope>NUCLEOTIDE SEQUENCE</scope>
    <source>
        <strain evidence="1">ZS-35-S2</strain>
    </source>
</reference>
<dbReference type="KEGG" id="ssai:N0B31_02825"/>
<dbReference type="RefSeq" id="WP_260594277.1">
    <property type="nucleotide sequence ID" value="NZ_CP104003.1"/>
</dbReference>